<keyword evidence="1" id="KW-0732">Signal</keyword>
<evidence type="ECO:0000313" key="2">
    <source>
        <dbReference type="EMBL" id="MBI0314328.1"/>
    </source>
</evidence>
<evidence type="ECO:0000313" key="3">
    <source>
        <dbReference type="Proteomes" id="UP000638849"/>
    </source>
</evidence>
<feature type="chain" id="PRO_5047328608" description="Secreted protein" evidence="1">
    <location>
        <begin position="36"/>
        <end position="101"/>
    </location>
</feature>
<evidence type="ECO:0008006" key="4">
    <source>
        <dbReference type="Google" id="ProtNLM"/>
    </source>
</evidence>
<keyword evidence="3" id="KW-1185">Reference proteome</keyword>
<gene>
    <name evidence="2" type="ORF">JBF12_15285</name>
</gene>
<name>A0ABS0RAC2_9ACTN</name>
<comment type="caution">
    <text evidence="2">The sequence shown here is derived from an EMBL/GenBank/DDBJ whole genome shotgun (WGS) entry which is preliminary data.</text>
</comment>
<protein>
    <recommendedName>
        <fullName evidence="4">Secreted protein</fullName>
    </recommendedName>
</protein>
<proteinExistence type="predicted"/>
<dbReference type="EMBL" id="JAEEAQ010000121">
    <property type="protein sequence ID" value="MBI0314328.1"/>
    <property type="molecule type" value="Genomic_DNA"/>
</dbReference>
<organism evidence="2 3">
    <name type="scientific">Streptomyces javensis</name>
    <dbReference type="NCBI Taxonomy" id="114698"/>
    <lineage>
        <taxon>Bacteria</taxon>
        <taxon>Bacillati</taxon>
        <taxon>Actinomycetota</taxon>
        <taxon>Actinomycetes</taxon>
        <taxon>Kitasatosporales</taxon>
        <taxon>Streptomycetaceae</taxon>
        <taxon>Streptomyces</taxon>
        <taxon>Streptomyces violaceusniger group</taxon>
    </lineage>
</organism>
<reference evidence="2 3" key="1">
    <citation type="submission" date="2020-12" db="EMBL/GenBank/DDBJ databases">
        <authorList>
            <person name="Kusuma A.B."/>
            <person name="Nouioui I."/>
            <person name="Goodfellow M."/>
        </authorList>
    </citation>
    <scope>NUCLEOTIDE SEQUENCE [LARGE SCALE GENOMIC DNA]</scope>
    <source>
        <strain evidence="2 3">DSM 41764</strain>
    </source>
</reference>
<dbReference type="Proteomes" id="UP000638849">
    <property type="component" value="Unassembled WGS sequence"/>
</dbReference>
<sequence length="101" mass="10694">MKKGVTMFNVRKLLAGACTASLAAGGLVLGSVATAAPAQANAVSCYRYIEGLLKMDDRDEAQFYCSQGESIVFWSKCVNGLDKLDGVNEQAAKIGCRKALD</sequence>
<feature type="signal peptide" evidence="1">
    <location>
        <begin position="1"/>
        <end position="35"/>
    </location>
</feature>
<evidence type="ECO:0000256" key="1">
    <source>
        <dbReference type="SAM" id="SignalP"/>
    </source>
</evidence>
<accession>A0ABS0RAC2</accession>
<dbReference type="RefSeq" id="WP_198277406.1">
    <property type="nucleotide sequence ID" value="NZ_BAAAIF010000048.1"/>
</dbReference>